<reference evidence="1 2" key="1">
    <citation type="submission" date="2019-11" db="EMBL/GenBank/DDBJ databases">
        <title>Whole genome sequence of Oryza granulata.</title>
        <authorList>
            <person name="Li W."/>
        </authorList>
    </citation>
    <scope>NUCLEOTIDE SEQUENCE [LARGE SCALE GENOMIC DNA]</scope>
    <source>
        <strain evidence="2">cv. Menghai</strain>
        <tissue evidence="1">Leaf</tissue>
    </source>
</reference>
<gene>
    <name evidence="1" type="ORF">E2562_035571</name>
</gene>
<name>A0A6G1ESM3_9ORYZ</name>
<protein>
    <submittedName>
        <fullName evidence="1">Uncharacterized protein</fullName>
    </submittedName>
</protein>
<evidence type="ECO:0000313" key="1">
    <source>
        <dbReference type="EMBL" id="KAF0927663.1"/>
    </source>
</evidence>
<accession>A0A6G1ESM3</accession>
<dbReference type="Proteomes" id="UP000479710">
    <property type="component" value="Unassembled WGS sequence"/>
</dbReference>
<dbReference type="AlphaFoldDB" id="A0A6G1ESM3"/>
<evidence type="ECO:0000313" key="2">
    <source>
        <dbReference type="Proteomes" id="UP000479710"/>
    </source>
</evidence>
<proteinExistence type="predicted"/>
<dbReference type="EMBL" id="SPHZ02000003">
    <property type="protein sequence ID" value="KAF0927663.1"/>
    <property type="molecule type" value="Genomic_DNA"/>
</dbReference>
<keyword evidence="2" id="KW-1185">Reference proteome</keyword>
<sequence length="91" mass="10313">MQYASNVKQTFLLQISLENHDPQSSGTNYLQAVYKISTSKSPTLSITVQGKSATEDLFKLKPTQPHTISYVKNEIPHMLIILDEDVKNYEI</sequence>
<comment type="caution">
    <text evidence="1">The sequence shown here is derived from an EMBL/GenBank/DDBJ whole genome shotgun (WGS) entry which is preliminary data.</text>
</comment>
<dbReference type="OrthoDB" id="710961at2759"/>
<organism evidence="1 2">
    <name type="scientific">Oryza meyeriana var. granulata</name>
    <dbReference type="NCBI Taxonomy" id="110450"/>
    <lineage>
        <taxon>Eukaryota</taxon>
        <taxon>Viridiplantae</taxon>
        <taxon>Streptophyta</taxon>
        <taxon>Embryophyta</taxon>
        <taxon>Tracheophyta</taxon>
        <taxon>Spermatophyta</taxon>
        <taxon>Magnoliopsida</taxon>
        <taxon>Liliopsida</taxon>
        <taxon>Poales</taxon>
        <taxon>Poaceae</taxon>
        <taxon>BOP clade</taxon>
        <taxon>Oryzoideae</taxon>
        <taxon>Oryzeae</taxon>
        <taxon>Oryzinae</taxon>
        <taxon>Oryza</taxon>
        <taxon>Oryza meyeriana</taxon>
    </lineage>
</organism>